<dbReference type="eggNOG" id="COG4244">
    <property type="taxonomic scope" value="Bacteria"/>
</dbReference>
<feature type="signal peptide" evidence="1">
    <location>
        <begin position="1"/>
        <end position="23"/>
    </location>
</feature>
<dbReference type="OrthoDB" id="128043at2"/>
<dbReference type="HOGENOM" id="CLU_055269_0_1_7"/>
<keyword evidence="1" id="KW-0732">Signal</keyword>
<evidence type="ECO:0000256" key="1">
    <source>
        <dbReference type="SAM" id="SignalP"/>
    </source>
</evidence>
<dbReference type="Proteomes" id="UP000002216">
    <property type="component" value="Chromosome"/>
</dbReference>
<dbReference type="KEGG" id="dba:Dbac_0494"/>
<reference evidence="2 3" key="1">
    <citation type="journal article" date="2009" name="Stand. Genomic Sci.">
        <title>Complete genome sequence of Desulfomicrobium baculatum type strain (X).</title>
        <authorList>
            <person name="Copeland A."/>
            <person name="Spring S."/>
            <person name="Goker M."/>
            <person name="Schneider S."/>
            <person name="Lapidus A."/>
            <person name="Del Rio T.G."/>
            <person name="Tice H."/>
            <person name="Cheng J.F."/>
            <person name="Chen F."/>
            <person name="Nolan M."/>
            <person name="Bruce D."/>
            <person name="Goodwin L."/>
            <person name="Pitluck S."/>
            <person name="Ivanova N."/>
            <person name="Mavrommatis K."/>
            <person name="Ovchinnikova G."/>
            <person name="Pati A."/>
            <person name="Chen A."/>
            <person name="Palaniappan K."/>
            <person name="Land M."/>
            <person name="Hauser L."/>
            <person name="Chang Y.J."/>
            <person name="Jeffries C.C."/>
            <person name="Meincke L."/>
            <person name="Sims D."/>
            <person name="Brettin T."/>
            <person name="Detter J.C."/>
            <person name="Han C."/>
            <person name="Chain P."/>
            <person name="Bristow J."/>
            <person name="Eisen J.A."/>
            <person name="Markowitz V."/>
            <person name="Hugenholtz P."/>
            <person name="Kyrpides N.C."/>
            <person name="Klenk H.P."/>
            <person name="Lucas S."/>
        </authorList>
    </citation>
    <scope>NUCLEOTIDE SEQUENCE [LARGE SCALE GENOMIC DNA]</scope>
    <source>
        <strain evidence="3">DSM 4028 / VKM B-1378 / X</strain>
    </source>
</reference>
<protein>
    <recommendedName>
        <fullName evidence="4">YtkA-like domain-containing protein</fullName>
    </recommendedName>
</protein>
<sequence length="259" mass="28236">MRRSTYFFLALLLLCGLPAPLFAAMDPSAHGIDSSAFHLTLESEPEVIQAGQQVEIALRLTDAYGAPVSEFEIVHEKKLHLIIVREGLDKFTHTHPEPGPDGTMRTAMTFPEAGTYYFYADFTPRDGQAVTLMVELPVQGEASPAPPLDPYVPGMVQTDEMLAKVGIDAGEGMHRVSFALMDLNETPVSDLEPYLGAMGHFVVISADGGKYVHAHPQTTDKPNEVAFDVHFPGPGIYKGWGEFQRGGTVLLVPVVMQID</sequence>
<dbReference type="AlphaFoldDB" id="C7LWC7"/>
<proteinExistence type="predicted"/>
<accession>C7LWC7</accession>
<name>C7LWC7_DESBD</name>
<dbReference type="STRING" id="525897.Dbac_0494"/>
<evidence type="ECO:0000313" key="2">
    <source>
        <dbReference type="EMBL" id="ACU88619.1"/>
    </source>
</evidence>
<dbReference type="EMBL" id="CP001629">
    <property type="protein sequence ID" value="ACU88619.1"/>
    <property type="molecule type" value="Genomic_DNA"/>
</dbReference>
<evidence type="ECO:0000313" key="3">
    <source>
        <dbReference type="Proteomes" id="UP000002216"/>
    </source>
</evidence>
<organism evidence="2 3">
    <name type="scientific">Desulfomicrobium baculatum (strain DSM 4028 / VKM B-1378 / X)</name>
    <name type="common">Desulfovibrio baculatus</name>
    <dbReference type="NCBI Taxonomy" id="525897"/>
    <lineage>
        <taxon>Bacteria</taxon>
        <taxon>Pseudomonadati</taxon>
        <taxon>Thermodesulfobacteriota</taxon>
        <taxon>Desulfovibrionia</taxon>
        <taxon>Desulfovibrionales</taxon>
        <taxon>Desulfomicrobiaceae</taxon>
        <taxon>Desulfomicrobium</taxon>
    </lineage>
</organism>
<feature type="chain" id="PRO_5002979641" description="YtkA-like domain-containing protein" evidence="1">
    <location>
        <begin position="24"/>
        <end position="259"/>
    </location>
</feature>
<gene>
    <name evidence="2" type="ordered locus">Dbac_0494</name>
</gene>
<keyword evidence="3" id="KW-1185">Reference proteome</keyword>
<evidence type="ECO:0008006" key="4">
    <source>
        <dbReference type="Google" id="ProtNLM"/>
    </source>
</evidence>
<dbReference type="RefSeq" id="WP_012805702.1">
    <property type="nucleotide sequence ID" value="NC_013173.1"/>
</dbReference>